<dbReference type="SUPFAM" id="SSF50346">
    <property type="entry name" value="PRC-barrel domain"/>
    <property type="match status" value="1"/>
</dbReference>
<dbReference type="InterPro" id="IPR011033">
    <property type="entry name" value="PRC_barrel-like_sf"/>
</dbReference>
<evidence type="ECO:0000313" key="3">
    <source>
        <dbReference type="Proteomes" id="UP000649826"/>
    </source>
</evidence>
<dbReference type="Gene3D" id="2.30.30.240">
    <property type="entry name" value="PRC-barrel domain"/>
    <property type="match status" value="1"/>
</dbReference>
<dbReference type="Pfam" id="PF05239">
    <property type="entry name" value="PRC"/>
    <property type="match status" value="1"/>
</dbReference>
<reference evidence="2 3" key="1">
    <citation type="submission" date="2020-08" db="EMBL/GenBank/DDBJ databases">
        <title>Genome public.</title>
        <authorList>
            <person name="Liu C."/>
            <person name="Sun Q."/>
        </authorList>
    </citation>
    <scope>NUCLEOTIDE SEQUENCE [LARGE SCALE GENOMIC DNA]</scope>
    <source>
        <strain evidence="2 3">M29</strain>
    </source>
</reference>
<comment type="caution">
    <text evidence="2">The sequence shown here is derived from an EMBL/GenBank/DDBJ whole genome shotgun (WGS) entry which is preliminary data.</text>
</comment>
<name>A0ABR7IG94_9FIRM</name>
<sequence>MRICELRQKEVINTCTCRSLGCPIDIEFDCRTSCLSALVLPGPGRFCCLFGRDEFIIPWECICQIGEDIILVKIDEEKCLCEN</sequence>
<dbReference type="Proteomes" id="UP000649826">
    <property type="component" value="Unassembled WGS sequence"/>
</dbReference>
<dbReference type="NCBIfam" id="TIGR02888">
    <property type="entry name" value="spore_YlmC_YmxH"/>
    <property type="match status" value="1"/>
</dbReference>
<dbReference type="InterPro" id="IPR027275">
    <property type="entry name" value="PRC-brl_dom"/>
</dbReference>
<dbReference type="InterPro" id="IPR014238">
    <property type="entry name" value="Spore_YlmC/YmxH"/>
</dbReference>
<evidence type="ECO:0000313" key="2">
    <source>
        <dbReference type="EMBL" id="MBC5779033.1"/>
    </source>
</evidence>
<keyword evidence="3" id="KW-1185">Reference proteome</keyword>
<dbReference type="PANTHER" id="PTHR40061:SF1">
    <property type="entry name" value="SPORULATION PROTEIN YLMC-RELATED"/>
    <property type="match status" value="1"/>
</dbReference>
<organism evidence="2 3">
    <name type="scientific">Blautia difficilis</name>
    <dbReference type="NCBI Taxonomy" id="2763027"/>
    <lineage>
        <taxon>Bacteria</taxon>
        <taxon>Bacillati</taxon>
        <taxon>Bacillota</taxon>
        <taxon>Clostridia</taxon>
        <taxon>Lachnospirales</taxon>
        <taxon>Lachnospiraceae</taxon>
        <taxon>Blautia</taxon>
    </lineage>
</organism>
<dbReference type="RefSeq" id="WP_173743772.1">
    <property type="nucleotide sequence ID" value="NZ_JACOQG010000005.1"/>
</dbReference>
<accession>A0ABR7IG94</accession>
<dbReference type="PANTHER" id="PTHR40061">
    <property type="entry name" value="SPORULATION PROTEIN YLMC-RELATED"/>
    <property type="match status" value="1"/>
</dbReference>
<proteinExistence type="predicted"/>
<feature type="domain" description="PRC-barrel" evidence="1">
    <location>
        <begin position="2"/>
        <end position="77"/>
    </location>
</feature>
<evidence type="ECO:0000259" key="1">
    <source>
        <dbReference type="Pfam" id="PF05239"/>
    </source>
</evidence>
<dbReference type="EMBL" id="JACOQG010000005">
    <property type="protein sequence ID" value="MBC5779033.1"/>
    <property type="molecule type" value="Genomic_DNA"/>
</dbReference>
<protein>
    <submittedName>
        <fullName evidence="2">YlmC/YmxH family sporulation protein</fullName>
    </submittedName>
</protein>
<gene>
    <name evidence="2" type="ORF">H8Z82_05050</name>
</gene>